<feature type="transmembrane region" description="Helical" evidence="2">
    <location>
        <begin position="98"/>
        <end position="122"/>
    </location>
</feature>
<evidence type="ECO:0008006" key="5">
    <source>
        <dbReference type="Google" id="ProtNLM"/>
    </source>
</evidence>
<organism evidence="3 4">
    <name type="scientific">Cryptococcus depauperatus CBS 7841</name>
    <dbReference type="NCBI Taxonomy" id="1295531"/>
    <lineage>
        <taxon>Eukaryota</taxon>
        <taxon>Fungi</taxon>
        <taxon>Dikarya</taxon>
        <taxon>Basidiomycota</taxon>
        <taxon>Agaricomycotina</taxon>
        <taxon>Tremellomycetes</taxon>
        <taxon>Tremellales</taxon>
        <taxon>Cryptococcaceae</taxon>
        <taxon>Cryptococcus</taxon>
    </lineage>
</organism>
<dbReference type="InterPro" id="IPR013083">
    <property type="entry name" value="Znf_RING/FYVE/PHD"/>
</dbReference>
<evidence type="ECO:0000256" key="1">
    <source>
        <dbReference type="SAM" id="MobiDB-lite"/>
    </source>
</evidence>
<dbReference type="Gene3D" id="3.30.40.10">
    <property type="entry name" value="Zinc/RING finger domain, C3HC4 (zinc finger)"/>
    <property type="match status" value="1"/>
</dbReference>
<dbReference type="KEGG" id="cdep:91087314"/>
<accession>A0AAJ8JT00</accession>
<evidence type="ECO:0000313" key="4">
    <source>
        <dbReference type="Proteomes" id="UP000094043"/>
    </source>
</evidence>
<protein>
    <recommendedName>
        <fullName evidence="5">RING-CH-type domain-containing protein</fullName>
    </recommendedName>
</protein>
<keyword evidence="2" id="KW-0812">Transmembrane</keyword>
<reference evidence="3" key="2">
    <citation type="journal article" date="2022" name="Elife">
        <title>Obligate sexual reproduction of a homothallic fungus closely related to the Cryptococcus pathogenic species complex.</title>
        <authorList>
            <person name="Passer A.R."/>
            <person name="Clancey S.A."/>
            <person name="Shea T."/>
            <person name="David-Palma M."/>
            <person name="Averette A.F."/>
            <person name="Boekhout T."/>
            <person name="Porcel B.M."/>
            <person name="Nowrousian M."/>
            <person name="Cuomo C.A."/>
            <person name="Sun S."/>
            <person name="Heitman J."/>
            <person name="Coelho M.A."/>
        </authorList>
    </citation>
    <scope>NUCLEOTIDE SEQUENCE</scope>
    <source>
        <strain evidence="3">CBS 7841</strain>
    </source>
</reference>
<dbReference type="GeneID" id="91087314"/>
<evidence type="ECO:0000313" key="3">
    <source>
        <dbReference type="EMBL" id="WVN87906.1"/>
    </source>
</evidence>
<gene>
    <name evidence="3" type="ORF">L203_103103</name>
</gene>
<dbReference type="AlphaFoldDB" id="A0AAJ8JT00"/>
<sequence>MINLSQDVQSPQTDQSDATVGLDSQETGEKQCRICLAGPEEEETLGRLISPCLCSGSMRVGLYDRVVTDDRYIMHQRLETDWYQQCTRIAGLAASQPVMVLSTLSLFSLLSLSVGTVFYLFLTRSSALSRTFLSPSVRVASPFDFYDDFMDRGGVVIVGGGGTLVWDILVAAVQTFVSFADGLKELQENLPGTVAVLLFGLGMRFLLGLAVLGSLSFVSLCISFSLFGPLQLANALRGGFFGSWGRRRLRLGGNGREGSIGTVLIVLLVAVGTINTLRQVYRGVGRMAERLLKFVETQILEVNPDQVKREMQDEWWVTRWMKDGRWKSVGGWKEFGYRMWVGIADIELEYAVDWDRTEAGFSPNESRGMKLDVSKRLYVGIHPDK</sequence>
<feature type="transmembrane region" description="Helical" evidence="2">
    <location>
        <begin position="194"/>
        <end position="227"/>
    </location>
</feature>
<evidence type="ECO:0000256" key="2">
    <source>
        <dbReference type="SAM" id="Phobius"/>
    </source>
</evidence>
<keyword evidence="2" id="KW-0472">Membrane</keyword>
<dbReference type="Proteomes" id="UP000094043">
    <property type="component" value="Chromosome 3"/>
</dbReference>
<proteinExistence type="predicted"/>
<name>A0AAJ8JT00_9TREE</name>
<feature type="transmembrane region" description="Helical" evidence="2">
    <location>
        <begin position="153"/>
        <end position="173"/>
    </location>
</feature>
<keyword evidence="2" id="KW-1133">Transmembrane helix</keyword>
<reference evidence="3" key="1">
    <citation type="submission" date="2016-06" db="EMBL/GenBank/DDBJ databases">
        <authorList>
            <person name="Cuomo C."/>
            <person name="Litvintseva A."/>
            <person name="Heitman J."/>
            <person name="Chen Y."/>
            <person name="Sun S."/>
            <person name="Springer D."/>
            <person name="Dromer F."/>
            <person name="Young S."/>
            <person name="Zeng Q."/>
            <person name="Chapman S."/>
            <person name="Gujja S."/>
            <person name="Saif S."/>
            <person name="Birren B."/>
        </authorList>
    </citation>
    <scope>NUCLEOTIDE SEQUENCE</scope>
    <source>
        <strain evidence="3">CBS 7841</strain>
    </source>
</reference>
<dbReference type="EMBL" id="CP143786">
    <property type="protein sequence ID" value="WVN87906.1"/>
    <property type="molecule type" value="Genomic_DNA"/>
</dbReference>
<reference evidence="3" key="3">
    <citation type="submission" date="2024-01" db="EMBL/GenBank/DDBJ databases">
        <authorList>
            <person name="Coelho M.A."/>
            <person name="David-Palma M."/>
            <person name="Shea T."/>
            <person name="Sun S."/>
            <person name="Cuomo C.A."/>
            <person name="Heitman J."/>
        </authorList>
    </citation>
    <scope>NUCLEOTIDE SEQUENCE</scope>
    <source>
        <strain evidence="3">CBS 7841</strain>
    </source>
</reference>
<dbReference type="RefSeq" id="XP_066068606.1">
    <property type="nucleotide sequence ID" value="XM_066212509.1"/>
</dbReference>
<keyword evidence="4" id="KW-1185">Reference proteome</keyword>
<feature type="region of interest" description="Disordered" evidence="1">
    <location>
        <begin position="1"/>
        <end position="24"/>
    </location>
</feature>
<feature type="transmembrane region" description="Helical" evidence="2">
    <location>
        <begin position="258"/>
        <end position="277"/>
    </location>
</feature>